<organism evidence="2 3">
    <name type="scientific">Rosa chinensis</name>
    <name type="common">China rose</name>
    <dbReference type="NCBI Taxonomy" id="74649"/>
    <lineage>
        <taxon>Eukaryota</taxon>
        <taxon>Viridiplantae</taxon>
        <taxon>Streptophyta</taxon>
        <taxon>Embryophyta</taxon>
        <taxon>Tracheophyta</taxon>
        <taxon>Spermatophyta</taxon>
        <taxon>Magnoliopsida</taxon>
        <taxon>eudicotyledons</taxon>
        <taxon>Gunneridae</taxon>
        <taxon>Pentapetalae</taxon>
        <taxon>rosids</taxon>
        <taxon>fabids</taxon>
        <taxon>Rosales</taxon>
        <taxon>Rosaceae</taxon>
        <taxon>Rosoideae</taxon>
        <taxon>Rosoideae incertae sedis</taxon>
        <taxon>Rosa</taxon>
    </lineage>
</organism>
<dbReference type="AlphaFoldDB" id="A0A2P6Q840"/>
<feature type="signal peptide" evidence="1">
    <location>
        <begin position="1"/>
        <end position="35"/>
    </location>
</feature>
<dbReference type="Gramene" id="PRQ30337">
    <property type="protein sequence ID" value="PRQ30337"/>
    <property type="gene ID" value="RchiOBHm_Chr5g0023481"/>
</dbReference>
<evidence type="ECO:0000256" key="1">
    <source>
        <dbReference type="SAM" id="SignalP"/>
    </source>
</evidence>
<evidence type="ECO:0000313" key="2">
    <source>
        <dbReference type="EMBL" id="PRQ30337.1"/>
    </source>
</evidence>
<feature type="chain" id="PRO_5015170361" evidence="1">
    <location>
        <begin position="36"/>
        <end position="93"/>
    </location>
</feature>
<sequence length="93" mass="9867">MIRIQNGSHHKASCSVYMISFIILLLLVSSEIVSAARVQNIPISTSEIPSAEFVEITKAKSPSLPVGDRILLAVGNNPPIGVPVEPSPPDHIG</sequence>
<dbReference type="EMBL" id="PDCK01000043">
    <property type="protein sequence ID" value="PRQ30337.1"/>
    <property type="molecule type" value="Genomic_DNA"/>
</dbReference>
<keyword evidence="1" id="KW-0732">Signal</keyword>
<protein>
    <submittedName>
        <fullName evidence="2">Uncharacterized protein</fullName>
    </submittedName>
</protein>
<proteinExistence type="predicted"/>
<accession>A0A2P6Q840</accession>
<keyword evidence="3" id="KW-1185">Reference proteome</keyword>
<dbReference type="Proteomes" id="UP000238479">
    <property type="component" value="Chromosome 5"/>
</dbReference>
<reference evidence="2 3" key="1">
    <citation type="journal article" date="2018" name="Nat. Genet.">
        <title>The Rosa genome provides new insights in the design of modern roses.</title>
        <authorList>
            <person name="Bendahmane M."/>
        </authorList>
    </citation>
    <scope>NUCLEOTIDE SEQUENCE [LARGE SCALE GENOMIC DNA]</scope>
    <source>
        <strain evidence="3">cv. Old Blush</strain>
    </source>
</reference>
<name>A0A2P6Q840_ROSCH</name>
<gene>
    <name evidence="2" type="ORF">RchiOBHm_Chr5g0023481</name>
</gene>
<evidence type="ECO:0000313" key="3">
    <source>
        <dbReference type="Proteomes" id="UP000238479"/>
    </source>
</evidence>
<comment type="caution">
    <text evidence="2">The sequence shown here is derived from an EMBL/GenBank/DDBJ whole genome shotgun (WGS) entry which is preliminary data.</text>
</comment>